<dbReference type="InterPro" id="IPR004838">
    <property type="entry name" value="NHTrfase_class1_PyrdxlP-BS"/>
</dbReference>
<keyword evidence="4 8" id="KW-0032">Aminotransferase</keyword>
<dbReference type="CDD" id="cd00609">
    <property type="entry name" value="AAT_like"/>
    <property type="match status" value="1"/>
</dbReference>
<dbReference type="RefSeq" id="WP_107752108.1">
    <property type="nucleotide sequence ID" value="NZ_QBKF01000006.1"/>
</dbReference>
<dbReference type="GO" id="GO:0030170">
    <property type="term" value="F:pyridoxal phosphate binding"/>
    <property type="evidence" value="ECO:0007669"/>
    <property type="project" value="InterPro"/>
</dbReference>
<dbReference type="PANTHER" id="PTHR46383:SF1">
    <property type="entry name" value="ASPARTATE AMINOTRANSFERASE"/>
    <property type="match status" value="1"/>
</dbReference>
<dbReference type="InterPro" id="IPR004839">
    <property type="entry name" value="Aminotransferase_I/II_large"/>
</dbReference>
<organism evidence="10 11">
    <name type="scientific">Pararhodobacter aggregans</name>
    <dbReference type="NCBI Taxonomy" id="404875"/>
    <lineage>
        <taxon>Bacteria</taxon>
        <taxon>Pseudomonadati</taxon>
        <taxon>Pseudomonadota</taxon>
        <taxon>Alphaproteobacteria</taxon>
        <taxon>Rhodobacterales</taxon>
        <taxon>Paracoccaceae</taxon>
        <taxon>Pararhodobacter</taxon>
    </lineage>
</organism>
<comment type="catalytic activity">
    <reaction evidence="7">
        <text>L-aspartate + 2-oxoglutarate = oxaloacetate + L-glutamate</text>
        <dbReference type="Rhea" id="RHEA:21824"/>
        <dbReference type="ChEBI" id="CHEBI:16452"/>
        <dbReference type="ChEBI" id="CHEBI:16810"/>
        <dbReference type="ChEBI" id="CHEBI:29985"/>
        <dbReference type="ChEBI" id="CHEBI:29991"/>
        <dbReference type="EC" id="2.6.1.1"/>
    </reaction>
</comment>
<evidence type="ECO:0000256" key="3">
    <source>
        <dbReference type="ARBA" id="ARBA00011738"/>
    </source>
</evidence>
<dbReference type="InterPro" id="IPR050596">
    <property type="entry name" value="AspAT/PAT-like"/>
</dbReference>
<dbReference type="InterPro" id="IPR015424">
    <property type="entry name" value="PyrdxlP-dep_Trfase"/>
</dbReference>
<evidence type="ECO:0000256" key="1">
    <source>
        <dbReference type="ARBA" id="ARBA00001933"/>
    </source>
</evidence>
<evidence type="ECO:0000259" key="9">
    <source>
        <dbReference type="Pfam" id="PF00155"/>
    </source>
</evidence>
<dbReference type="Gene3D" id="3.90.1150.10">
    <property type="entry name" value="Aspartate Aminotransferase, domain 1"/>
    <property type="match status" value="1"/>
</dbReference>
<feature type="domain" description="Aminotransferase class I/classII large" evidence="9">
    <location>
        <begin position="31"/>
        <end position="392"/>
    </location>
</feature>
<dbReference type="EC" id="2.6.1.-" evidence="8"/>
<dbReference type="PANTHER" id="PTHR46383">
    <property type="entry name" value="ASPARTATE AMINOTRANSFERASE"/>
    <property type="match status" value="1"/>
</dbReference>
<protein>
    <recommendedName>
        <fullName evidence="8">Aminotransferase</fullName>
        <ecNumber evidence="8">2.6.1.-</ecNumber>
    </recommendedName>
</protein>
<dbReference type="FunFam" id="3.40.640.10:FF:000033">
    <property type="entry name" value="Aspartate aminotransferase"/>
    <property type="match status" value="1"/>
</dbReference>
<dbReference type="SUPFAM" id="SSF53383">
    <property type="entry name" value="PLP-dependent transferases"/>
    <property type="match status" value="1"/>
</dbReference>
<proteinExistence type="inferred from homology"/>
<evidence type="ECO:0000256" key="6">
    <source>
        <dbReference type="ARBA" id="ARBA00022898"/>
    </source>
</evidence>
<dbReference type="InterPro" id="IPR015421">
    <property type="entry name" value="PyrdxlP-dep_Trfase_major"/>
</dbReference>
<evidence type="ECO:0000313" key="10">
    <source>
        <dbReference type="EMBL" id="PVE47096.1"/>
    </source>
</evidence>
<dbReference type="AlphaFoldDB" id="A0A2T7UR14"/>
<dbReference type="GO" id="GO:0006520">
    <property type="term" value="P:amino acid metabolic process"/>
    <property type="evidence" value="ECO:0007669"/>
    <property type="project" value="InterPro"/>
</dbReference>
<evidence type="ECO:0000256" key="2">
    <source>
        <dbReference type="ARBA" id="ARBA00007441"/>
    </source>
</evidence>
<name>A0A2T7UR14_9RHOB</name>
<dbReference type="OrthoDB" id="9763453at2"/>
<comment type="similarity">
    <text evidence="2 8">Belongs to the class-I pyridoxal-phosphate-dependent aminotransferase family.</text>
</comment>
<dbReference type="GO" id="GO:0004069">
    <property type="term" value="F:L-aspartate:2-oxoglutarate aminotransferase activity"/>
    <property type="evidence" value="ECO:0007669"/>
    <property type="project" value="UniProtKB-EC"/>
</dbReference>
<dbReference type="Pfam" id="PF00155">
    <property type="entry name" value="Aminotran_1_2"/>
    <property type="match status" value="1"/>
</dbReference>
<dbReference type="InterPro" id="IPR015422">
    <property type="entry name" value="PyrdxlP-dep_Trfase_small"/>
</dbReference>
<comment type="subunit">
    <text evidence="3">Homodimer.</text>
</comment>
<dbReference type="Proteomes" id="UP000244810">
    <property type="component" value="Unassembled WGS sequence"/>
</dbReference>
<dbReference type="Gene3D" id="3.40.640.10">
    <property type="entry name" value="Type I PLP-dependent aspartate aminotransferase-like (Major domain)"/>
    <property type="match status" value="1"/>
</dbReference>
<evidence type="ECO:0000256" key="5">
    <source>
        <dbReference type="ARBA" id="ARBA00022679"/>
    </source>
</evidence>
<accession>A0A2T7UR14</accession>
<dbReference type="PROSITE" id="PS00105">
    <property type="entry name" value="AA_TRANSFER_CLASS_1"/>
    <property type="match status" value="1"/>
</dbReference>
<evidence type="ECO:0000313" key="11">
    <source>
        <dbReference type="Proteomes" id="UP000244810"/>
    </source>
</evidence>
<evidence type="ECO:0000256" key="4">
    <source>
        <dbReference type="ARBA" id="ARBA00022576"/>
    </source>
</evidence>
<comment type="caution">
    <text evidence="10">The sequence shown here is derived from an EMBL/GenBank/DDBJ whole genome shotgun (WGS) entry which is preliminary data.</text>
</comment>
<reference evidence="10 11" key="1">
    <citation type="journal article" date="2011" name="Syst. Appl. Microbiol.">
        <title>Defluviimonas denitrificans gen. nov., sp. nov., and Pararhodobacter aggregans gen. nov., sp. nov., non-phototrophic Rhodobacteraceae from the biofilter of a marine aquaculture.</title>
        <authorList>
            <person name="Foesel B.U."/>
            <person name="Drake H.L."/>
            <person name="Schramm A."/>
        </authorList>
    </citation>
    <scope>NUCLEOTIDE SEQUENCE [LARGE SCALE GENOMIC DNA]</scope>
    <source>
        <strain evidence="10 11">D1-19</strain>
    </source>
</reference>
<dbReference type="EMBL" id="QDDR01000006">
    <property type="protein sequence ID" value="PVE47096.1"/>
    <property type="molecule type" value="Genomic_DNA"/>
</dbReference>
<evidence type="ECO:0000256" key="8">
    <source>
        <dbReference type="RuleBase" id="RU000481"/>
    </source>
</evidence>
<keyword evidence="5 8" id="KW-0808">Transferase</keyword>
<gene>
    <name evidence="10" type="ORF">DDE23_12665</name>
</gene>
<evidence type="ECO:0000256" key="7">
    <source>
        <dbReference type="ARBA" id="ARBA00049185"/>
    </source>
</evidence>
<comment type="cofactor">
    <cofactor evidence="1 8">
        <name>pyridoxal 5'-phosphate</name>
        <dbReference type="ChEBI" id="CHEBI:597326"/>
    </cofactor>
</comment>
<keyword evidence="6" id="KW-0663">Pyridoxal phosphate</keyword>
<sequence>MPFLSDTIARVKPSPTIAVTVMAAELKAAGKDVIGLGAGEPDFDTPQHIKDAAKAAIDAGKTKYTAVDGIPELKKAICAKFARENGLTYQPNQVTVGTGGKQILYNALMVTLNPGDEVIIPAPYWVSYPDMVLLAGGTPVTVAAGIETSFKLTPEALEAAITPKTKWFIFNSPSNPTGAGYTRDELKGLTDVLMRHPHVWVMSDDMYEHLVFDDFEFTSPAQIEPGLYDRTLTCNGVSKAYAMTGWRIGYAAGPVALIKAMATIQSQSTSNPCSVSQYAALEALTGPQDFLVPFLEAFQRRRNLVVDGLNAAPGITCPKPEGAFYVYPDISGCIGKTSAGGTLIENDEIFAKALLQETGVAVVFGAAFGLSPNFRVSYATSDSVLEEACTRIQRFCNGLT</sequence>
<keyword evidence="11" id="KW-1185">Reference proteome</keyword>